<dbReference type="GO" id="GO:0009506">
    <property type="term" value="C:plasmodesma"/>
    <property type="evidence" value="ECO:0007669"/>
    <property type="project" value="TreeGrafter"/>
</dbReference>
<dbReference type="OrthoDB" id="684447at2759"/>
<organism evidence="4 5">
    <name type="scientific">Dichanthelium oligosanthes</name>
    <dbReference type="NCBI Taxonomy" id="888268"/>
    <lineage>
        <taxon>Eukaryota</taxon>
        <taxon>Viridiplantae</taxon>
        <taxon>Streptophyta</taxon>
        <taxon>Embryophyta</taxon>
        <taxon>Tracheophyta</taxon>
        <taxon>Spermatophyta</taxon>
        <taxon>Magnoliopsida</taxon>
        <taxon>Liliopsida</taxon>
        <taxon>Poales</taxon>
        <taxon>Poaceae</taxon>
        <taxon>PACMAD clade</taxon>
        <taxon>Panicoideae</taxon>
        <taxon>Panicodae</taxon>
        <taxon>Paniceae</taxon>
        <taxon>Dichantheliinae</taxon>
        <taxon>Dichanthelium</taxon>
    </lineage>
</organism>
<dbReference type="AlphaFoldDB" id="A0A1E5VQ24"/>
<dbReference type="Proteomes" id="UP000095767">
    <property type="component" value="Unassembled WGS sequence"/>
</dbReference>
<gene>
    <name evidence="4" type="ORF">BAE44_0011758</name>
</gene>
<dbReference type="PANTHER" id="PTHR31415:SF80">
    <property type="entry name" value="LATE EMBRYOGENESIS ABUNDANT PROTEIN LEA-2 SUBGROUP DOMAIN-CONTAINING PROTEIN"/>
    <property type="match status" value="1"/>
</dbReference>
<feature type="transmembrane region" description="Helical" evidence="3">
    <location>
        <begin position="19"/>
        <end position="42"/>
    </location>
</feature>
<keyword evidence="3" id="KW-1133">Transmembrane helix</keyword>
<accession>A0A1E5VQ24</accession>
<evidence type="ECO:0000256" key="2">
    <source>
        <dbReference type="ARBA" id="ARBA00023136"/>
    </source>
</evidence>
<dbReference type="GO" id="GO:0005886">
    <property type="term" value="C:plasma membrane"/>
    <property type="evidence" value="ECO:0007669"/>
    <property type="project" value="TreeGrafter"/>
</dbReference>
<dbReference type="GO" id="GO:0098542">
    <property type="term" value="P:defense response to other organism"/>
    <property type="evidence" value="ECO:0007669"/>
    <property type="project" value="InterPro"/>
</dbReference>
<name>A0A1E5VQ24_9POAL</name>
<evidence type="ECO:0000256" key="3">
    <source>
        <dbReference type="SAM" id="Phobius"/>
    </source>
</evidence>
<dbReference type="InterPro" id="IPR044839">
    <property type="entry name" value="NDR1-like"/>
</dbReference>
<keyword evidence="3" id="KW-0812">Transmembrane</keyword>
<proteinExistence type="predicted"/>
<dbReference type="STRING" id="888268.A0A1E5VQ24"/>
<reference evidence="4 5" key="1">
    <citation type="submission" date="2016-09" db="EMBL/GenBank/DDBJ databases">
        <title>The draft genome of Dichanthelium oligosanthes: A C3 panicoid grass species.</title>
        <authorList>
            <person name="Studer A.J."/>
            <person name="Schnable J.C."/>
            <person name="Brutnell T.P."/>
        </authorList>
    </citation>
    <scope>NUCLEOTIDE SEQUENCE [LARGE SCALE GENOMIC DNA]</scope>
    <source>
        <strain evidence="5">cv. Kellogg 1175</strain>
        <tissue evidence="4">Leaf</tissue>
    </source>
</reference>
<dbReference type="PANTHER" id="PTHR31415">
    <property type="entry name" value="OS05G0367900 PROTEIN"/>
    <property type="match status" value="1"/>
</dbReference>
<keyword evidence="2 3" id="KW-0472">Membrane</keyword>
<comment type="caution">
    <text evidence="4">The sequence shown here is derived from an EMBL/GenBank/DDBJ whole genome shotgun (WGS) entry which is preliminary data.</text>
</comment>
<keyword evidence="5" id="KW-1185">Reference proteome</keyword>
<dbReference type="EMBL" id="LWDX02033080">
    <property type="protein sequence ID" value="OEL27223.1"/>
    <property type="molecule type" value="Genomic_DNA"/>
</dbReference>
<comment type="subcellular location">
    <subcellularLocation>
        <location evidence="1">Membrane</location>
    </subcellularLocation>
</comment>
<evidence type="ECO:0000256" key="1">
    <source>
        <dbReference type="ARBA" id="ARBA00004370"/>
    </source>
</evidence>
<evidence type="ECO:0000313" key="5">
    <source>
        <dbReference type="Proteomes" id="UP000095767"/>
    </source>
</evidence>
<evidence type="ECO:0000313" key="4">
    <source>
        <dbReference type="EMBL" id="OEL27223.1"/>
    </source>
</evidence>
<sequence length="209" mass="22435">MRPGCCGDAWENMKSCLTYLGLLALVALVVAGIVLVPAYGILRHAKITVEDASLTRFALVKTPVTLIAYNLTLKLEIHNPNWAIGIKYDEPLVASYNFDGQPLDRVQVAGKGGKVGARRTAVYRVGSSSAGAGATLGSAGEAWFREQNATGVFEVAARLTGKFKYTARYTKCELVATCPLKLRLTPPGTMGVAGFERVTCTLDKAKKYC</sequence>
<protein>
    <submittedName>
        <fullName evidence="4">Uncharacterized protein</fullName>
    </submittedName>
</protein>